<reference evidence="1 2" key="1">
    <citation type="journal article" date="2015" name="Genome Biol.">
        <title>Comparative genomics of Steinernema reveals deeply conserved gene regulatory networks.</title>
        <authorList>
            <person name="Dillman A.R."/>
            <person name="Macchietto M."/>
            <person name="Porter C.F."/>
            <person name="Rogers A."/>
            <person name="Williams B."/>
            <person name="Antoshechkin I."/>
            <person name="Lee M.M."/>
            <person name="Goodwin Z."/>
            <person name="Lu X."/>
            <person name="Lewis E.E."/>
            <person name="Goodrich-Blair H."/>
            <person name="Stock S.P."/>
            <person name="Adams B.J."/>
            <person name="Sternberg P.W."/>
            <person name="Mortazavi A."/>
        </authorList>
    </citation>
    <scope>NUCLEOTIDE SEQUENCE [LARGE SCALE GENOMIC DNA]</scope>
    <source>
        <strain evidence="1 2">ALL</strain>
    </source>
</reference>
<reference evidence="1 2" key="2">
    <citation type="journal article" date="2019" name="G3 (Bethesda)">
        <title>Hybrid Assembly of the Genome of the Entomopathogenic Nematode Steinernema carpocapsae Identifies the X-Chromosome.</title>
        <authorList>
            <person name="Serra L."/>
            <person name="Macchietto M."/>
            <person name="Macias-Munoz A."/>
            <person name="McGill C.J."/>
            <person name="Rodriguez I.M."/>
            <person name="Rodriguez B."/>
            <person name="Murad R."/>
            <person name="Mortazavi A."/>
        </authorList>
    </citation>
    <scope>NUCLEOTIDE SEQUENCE [LARGE SCALE GENOMIC DNA]</scope>
    <source>
        <strain evidence="1 2">ALL</strain>
    </source>
</reference>
<name>A0A4V6XWL0_STECR</name>
<dbReference type="InterPro" id="IPR005366">
    <property type="entry name" value="EMC8/9"/>
</dbReference>
<sequence length="195" mass="21385">MTVKISPCAYSKVVLHSFRYPHCPVRGVLIAKKGDGNQIHIVDAIPVSHDVAALSAPIEIALVHIDEFCAQKKLIVAGVYFANEALCDTGIDPFSTKIAEKILAQNTNTVILQLDNTKLGVDSSSAGCNVFAHDNNKFWKSKKFHIENEEATLQVVSEAIQSKIYRTLADFETHLDSPTADFLNPAISSFIEECL</sequence>
<accession>A0A4V6XWL0</accession>
<dbReference type="Proteomes" id="UP000298663">
    <property type="component" value="Unassembled WGS sequence"/>
</dbReference>
<dbReference type="OrthoDB" id="194468at2759"/>
<keyword evidence="2" id="KW-1185">Reference proteome</keyword>
<proteinExistence type="predicted"/>
<dbReference type="CDD" id="cd08060">
    <property type="entry name" value="MPN_UPF0172"/>
    <property type="match status" value="1"/>
</dbReference>
<evidence type="ECO:0000313" key="1">
    <source>
        <dbReference type="EMBL" id="TKR93965.1"/>
    </source>
</evidence>
<protein>
    <recommendedName>
        <fullName evidence="3">MPN domain-containing protein</fullName>
    </recommendedName>
</protein>
<gene>
    <name evidence="1" type="ORF">L596_008323</name>
</gene>
<comment type="caution">
    <text evidence="1">The sequence shown here is derived from an EMBL/GenBank/DDBJ whole genome shotgun (WGS) entry which is preliminary data.</text>
</comment>
<evidence type="ECO:0008006" key="3">
    <source>
        <dbReference type="Google" id="ProtNLM"/>
    </source>
</evidence>
<dbReference type="Pfam" id="PF03665">
    <property type="entry name" value="UPF0172"/>
    <property type="match status" value="1"/>
</dbReference>
<dbReference type="AlphaFoldDB" id="A0A4V6XWL0"/>
<dbReference type="GO" id="GO:0072546">
    <property type="term" value="C:EMC complex"/>
    <property type="evidence" value="ECO:0007669"/>
    <property type="project" value="InterPro"/>
</dbReference>
<dbReference type="STRING" id="34508.A0A4V6XWL0"/>
<evidence type="ECO:0000313" key="2">
    <source>
        <dbReference type="Proteomes" id="UP000298663"/>
    </source>
</evidence>
<dbReference type="PANTHER" id="PTHR12941:SF10">
    <property type="entry name" value="ER MEMBRANE PROTEIN COMPLEX SUBUNIT 8_9 HOMOLOG"/>
    <property type="match status" value="1"/>
</dbReference>
<organism evidence="1 2">
    <name type="scientific">Steinernema carpocapsae</name>
    <name type="common">Entomopathogenic nematode</name>
    <dbReference type="NCBI Taxonomy" id="34508"/>
    <lineage>
        <taxon>Eukaryota</taxon>
        <taxon>Metazoa</taxon>
        <taxon>Ecdysozoa</taxon>
        <taxon>Nematoda</taxon>
        <taxon>Chromadorea</taxon>
        <taxon>Rhabditida</taxon>
        <taxon>Tylenchina</taxon>
        <taxon>Panagrolaimomorpha</taxon>
        <taxon>Strongyloidoidea</taxon>
        <taxon>Steinernematidae</taxon>
        <taxon>Steinernema</taxon>
    </lineage>
</organism>
<dbReference type="EMBL" id="AZBU02000002">
    <property type="protein sequence ID" value="TKR93965.1"/>
    <property type="molecule type" value="Genomic_DNA"/>
</dbReference>
<dbReference type="PANTHER" id="PTHR12941">
    <property type="entry name" value="ER MEMBRANE PROTEIN COMPLEX"/>
    <property type="match status" value="1"/>
</dbReference>